<dbReference type="InterPro" id="IPR051783">
    <property type="entry name" value="NAD(P)-dependent_oxidoreduct"/>
</dbReference>
<proteinExistence type="predicted"/>
<keyword evidence="3" id="KW-1185">Reference proteome</keyword>
<accession>A0A517R5X7</accession>
<organism evidence="2 3">
    <name type="scientific">Stratiformator vulcanicus</name>
    <dbReference type="NCBI Taxonomy" id="2527980"/>
    <lineage>
        <taxon>Bacteria</taxon>
        <taxon>Pseudomonadati</taxon>
        <taxon>Planctomycetota</taxon>
        <taxon>Planctomycetia</taxon>
        <taxon>Planctomycetales</taxon>
        <taxon>Planctomycetaceae</taxon>
        <taxon>Stratiformator</taxon>
    </lineage>
</organism>
<dbReference type="RefSeq" id="WP_310820743.1">
    <property type="nucleotide sequence ID" value="NZ_CP036268.1"/>
</dbReference>
<evidence type="ECO:0000313" key="2">
    <source>
        <dbReference type="EMBL" id="QDT39304.1"/>
    </source>
</evidence>
<dbReference type="Pfam" id="PF01370">
    <property type="entry name" value="Epimerase"/>
    <property type="match status" value="1"/>
</dbReference>
<dbReference type="PANTHER" id="PTHR48079">
    <property type="entry name" value="PROTEIN YEEZ"/>
    <property type="match status" value="1"/>
</dbReference>
<dbReference type="EMBL" id="CP036268">
    <property type="protein sequence ID" value="QDT39304.1"/>
    <property type="molecule type" value="Genomic_DNA"/>
</dbReference>
<dbReference type="Proteomes" id="UP000317318">
    <property type="component" value="Chromosome"/>
</dbReference>
<name>A0A517R5X7_9PLAN</name>
<protein>
    <submittedName>
        <fullName evidence="2">NAD dependent epimerase/dehydratase family protein</fullName>
    </submittedName>
</protein>
<dbReference type="InterPro" id="IPR036291">
    <property type="entry name" value="NAD(P)-bd_dom_sf"/>
</dbReference>
<dbReference type="PANTHER" id="PTHR48079:SF6">
    <property type="entry name" value="NAD(P)-BINDING DOMAIN-CONTAINING PROTEIN-RELATED"/>
    <property type="match status" value="1"/>
</dbReference>
<evidence type="ECO:0000313" key="3">
    <source>
        <dbReference type="Proteomes" id="UP000317318"/>
    </source>
</evidence>
<dbReference type="GO" id="GO:0005737">
    <property type="term" value="C:cytoplasm"/>
    <property type="evidence" value="ECO:0007669"/>
    <property type="project" value="TreeGrafter"/>
</dbReference>
<evidence type="ECO:0000259" key="1">
    <source>
        <dbReference type="Pfam" id="PF01370"/>
    </source>
</evidence>
<dbReference type="GO" id="GO:0004029">
    <property type="term" value="F:aldehyde dehydrogenase (NAD+) activity"/>
    <property type="evidence" value="ECO:0007669"/>
    <property type="project" value="TreeGrafter"/>
</dbReference>
<dbReference type="SUPFAM" id="SSF51735">
    <property type="entry name" value="NAD(P)-binding Rossmann-fold domains"/>
    <property type="match status" value="1"/>
</dbReference>
<sequence>MPKRMIVGCGYLGLRAARAWLQAGDSVSALTRSPERADQLREIGLEPIVGDVTEPDSLSDLPEADTLLFAVGLDRSAGKSQREVYVNGLRHTLERMAGRCGRTIYVSSTSVYGESDGRWIDEQTAAAPTRDSGRVCLDAEQVFDEFSNSIPERVILRFAGIYGPDRLLRRISQLKEREPIAGDPDAWLNLIHVDDGVAVVRAAAGAKQPSTTFLVSDDQPVRRADYYEVLAELAGTAEPIFDKDRDARHSSGTGKRCRNRQMKDEFSLSLSFPTYHEGLKDAVNRSDDLG</sequence>
<reference evidence="2 3" key="1">
    <citation type="submission" date="2019-02" db="EMBL/GenBank/DDBJ databases">
        <title>Deep-cultivation of Planctomycetes and their phenomic and genomic characterization uncovers novel biology.</title>
        <authorList>
            <person name="Wiegand S."/>
            <person name="Jogler M."/>
            <person name="Boedeker C."/>
            <person name="Pinto D."/>
            <person name="Vollmers J."/>
            <person name="Rivas-Marin E."/>
            <person name="Kohn T."/>
            <person name="Peeters S.H."/>
            <person name="Heuer A."/>
            <person name="Rast P."/>
            <person name="Oberbeckmann S."/>
            <person name="Bunk B."/>
            <person name="Jeske O."/>
            <person name="Meyerdierks A."/>
            <person name="Storesund J.E."/>
            <person name="Kallscheuer N."/>
            <person name="Luecker S."/>
            <person name="Lage O.M."/>
            <person name="Pohl T."/>
            <person name="Merkel B.J."/>
            <person name="Hornburger P."/>
            <person name="Mueller R.-W."/>
            <person name="Bruemmer F."/>
            <person name="Labrenz M."/>
            <person name="Spormann A.M."/>
            <person name="Op den Camp H."/>
            <person name="Overmann J."/>
            <person name="Amann R."/>
            <person name="Jetten M.S.M."/>
            <person name="Mascher T."/>
            <person name="Medema M.H."/>
            <person name="Devos D.P."/>
            <person name="Kaster A.-K."/>
            <person name="Ovreas L."/>
            <person name="Rohde M."/>
            <person name="Galperin M.Y."/>
            <person name="Jogler C."/>
        </authorList>
    </citation>
    <scope>NUCLEOTIDE SEQUENCE [LARGE SCALE GENOMIC DNA]</scope>
    <source>
        <strain evidence="2 3">Pan189</strain>
    </source>
</reference>
<dbReference type="CDD" id="cd05266">
    <property type="entry name" value="SDR_a4"/>
    <property type="match status" value="1"/>
</dbReference>
<dbReference type="InterPro" id="IPR001509">
    <property type="entry name" value="Epimerase_deHydtase"/>
</dbReference>
<gene>
    <name evidence="2" type="ORF">Pan189_37100</name>
</gene>
<dbReference type="Gene3D" id="3.40.50.720">
    <property type="entry name" value="NAD(P)-binding Rossmann-like Domain"/>
    <property type="match status" value="1"/>
</dbReference>
<feature type="domain" description="NAD-dependent epimerase/dehydratase" evidence="1">
    <location>
        <begin position="8"/>
        <end position="206"/>
    </location>
</feature>
<dbReference type="KEGG" id="svp:Pan189_37100"/>
<dbReference type="AlphaFoldDB" id="A0A517R5X7"/>